<evidence type="ECO:0000256" key="1">
    <source>
        <dbReference type="ARBA" id="ARBA00004007"/>
    </source>
</evidence>
<dbReference type="NCBIfam" id="NF003465">
    <property type="entry name" value="PRK05089.1"/>
    <property type="match status" value="1"/>
</dbReference>
<keyword evidence="4 6" id="KW-1133">Transmembrane helix</keyword>
<name>A0A7D9CUT5_DEKBR</name>
<protein>
    <submittedName>
        <fullName evidence="7">DEBR0S1_05732g1_1</fullName>
    </submittedName>
</protein>
<evidence type="ECO:0000256" key="6">
    <source>
        <dbReference type="SAM" id="Phobius"/>
    </source>
</evidence>
<reference evidence="7 8" key="1">
    <citation type="submission" date="2019-07" db="EMBL/GenBank/DDBJ databases">
        <authorList>
            <person name="Friedrich A."/>
            <person name="Schacherer J."/>
        </authorList>
    </citation>
    <scope>NUCLEOTIDE SEQUENCE [LARGE SCALE GENOMIC DNA]</scope>
</reference>
<evidence type="ECO:0000256" key="2">
    <source>
        <dbReference type="ARBA" id="ARBA00004243"/>
    </source>
</evidence>
<keyword evidence="8" id="KW-1185">Reference proteome</keyword>
<dbReference type="FunFam" id="2.60.370.10:FF:000001">
    <property type="entry name" value="COX11 cytochrome c oxidase assembly homolog"/>
    <property type="match status" value="1"/>
</dbReference>
<accession>A0A7D9CUT5</accession>
<dbReference type="GO" id="GO:0005507">
    <property type="term" value="F:copper ion binding"/>
    <property type="evidence" value="ECO:0007669"/>
    <property type="project" value="EnsemblFungi"/>
</dbReference>
<dbReference type="PANTHER" id="PTHR21320">
    <property type="entry name" value="CYTOCHROME C OXIDASE ASSEMBLY PROTEIN COX11-RELATED"/>
    <property type="match status" value="1"/>
</dbReference>
<dbReference type="PANTHER" id="PTHR21320:SF3">
    <property type="entry name" value="CYTOCHROME C OXIDASE ASSEMBLY PROTEIN COX11, MITOCHONDRIAL-RELATED"/>
    <property type="match status" value="1"/>
</dbReference>
<dbReference type="Gene3D" id="2.60.370.10">
    <property type="entry name" value="Ctag/Cox11"/>
    <property type="match status" value="1"/>
</dbReference>
<evidence type="ECO:0000313" key="8">
    <source>
        <dbReference type="Proteomes" id="UP000478008"/>
    </source>
</evidence>
<keyword evidence="3 6" id="KW-0812">Transmembrane</keyword>
<dbReference type="InterPro" id="IPR007533">
    <property type="entry name" value="Cyt_c_oxidase_assmbl_CtaG"/>
</dbReference>
<comment type="function">
    <text evidence="1">Exerts its effect at some terminal stage of cytochrome c oxidase synthesis, probably by being involved in the insertion of the copper B into subunit I.</text>
</comment>
<dbReference type="AlphaFoldDB" id="A0A7D9CUT5"/>
<dbReference type="EMBL" id="CABFWN010000001">
    <property type="protein sequence ID" value="VUG16031.1"/>
    <property type="molecule type" value="Genomic_DNA"/>
</dbReference>
<dbReference type="GO" id="GO:0005758">
    <property type="term" value="C:mitochondrial intermembrane space"/>
    <property type="evidence" value="ECO:0007669"/>
    <property type="project" value="EnsemblFungi"/>
</dbReference>
<sequence>MTLNRAFFRAIRSGRKACSNLYDLSLITCQKNRICASRSILNTSFSTFRFLQDEITDDGILKKPKVQMPKLSAEEYAKLREQYFAKKNHYRRRTTSNYMISIALVFLSISFASVPVYRAICKRTGWNGTPITDSSKFTSDKMIPVDTDRRIRIQFTAETSRQLPWKFVPQQREVYVAPGETALAFYKAKNKTDHDITGMATYSVAPDNVAPYFNKIQCFCFEEQRLGAHEEVDMPLFFFIDPEFATDPAMRNIEDVVLHYTFFKATHSDDNNILLTDAKDKMGKANKEATRAAKETSVRNLH</sequence>
<dbReference type="GO" id="GO:0033617">
    <property type="term" value="P:mitochondrial respiratory chain complex IV assembly"/>
    <property type="evidence" value="ECO:0007669"/>
    <property type="project" value="EnsemblFungi"/>
</dbReference>
<feature type="transmembrane region" description="Helical" evidence="6">
    <location>
        <begin position="96"/>
        <end position="117"/>
    </location>
</feature>
<dbReference type="GO" id="GO:0045454">
    <property type="term" value="P:cell redox homeostasis"/>
    <property type="evidence" value="ECO:0007669"/>
    <property type="project" value="EnsemblFungi"/>
</dbReference>
<dbReference type="GO" id="GO:0005761">
    <property type="term" value="C:mitochondrial ribosome"/>
    <property type="evidence" value="ECO:0007669"/>
    <property type="project" value="EnsemblFungi"/>
</dbReference>
<dbReference type="GO" id="GO:0005743">
    <property type="term" value="C:mitochondrial inner membrane"/>
    <property type="evidence" value="ECO:0007669"/>
    <property type="project" value="UniProtKB-SubCell"/>
</dbReference>
<dbReference type="InterPro" id="IPR023471">
    <property type="entry name" value="CtaG/Cox11_dom_sf"/>
</dbReference>
<dbReference type="GO" id="GO:0009060">
    <property type="term" value="P:aerobic respiration"/>
    <property type="evidence" value="ECO:0007669"/>
    <property type="project" value="EnsemblFungi"/>
</dbReference>
<evidence type="ECO:0000313" key="7">
    <source>
        <dbReference type="EMBL" id="VUG16031.1"/>
    </source>
</evidence>
<dbReference type="Pfam" id="PF04442">
    <property type="entry name" value="CtaG_Cox11"/>
    <property type="match status" value="1"/>
</dbReference>
<dbReference type="HAMAP" id="MF_00155">
    <property type="entry name" value="CtaG"/>
    <property type="match status" value="1"/>
</dbReference>
<evidence type="ECO:0000256" key="4">
    <source>
        <dbReference type="ARBA" id="ARBA00022989"/>
    </source>
</evidence>
<evidence type="ECO:0000256" key="3">
    <source>
        <dbReference type="ARBA" id="ARBA00022692"/>
    </source>
</evidence>
<comment type="subcellular location">
    <subcellularLocation>
        <location evidence="2">Mitochondrion inner membrane</location>
        <topology evidence="2">Single-pass membrane protein</topology>
        <orientation evidence="2">Intermembrane side</orientation>
    </subcellularLocation>
</comment>
<dbReference type="SUPFAM" id="SSF110111">
    <property type="entry name" value="Ctag/Cox11"/>
    <property type="match status" value="1"/>
</dbReference>
<keyword evidence="5 6" id="KW-0472">Membrane</keyword>
<evidence type="ECO:0000256" key="5">
    <source>
        <dbReference type="ARBA" id="ARBA00023136"/>
    </source>
</evidence>
<organism evidence="7 8">
    <name type="scientific">Dekkera bruxellensis</name>
    <name type="common">Brettanomyces custersii</name>
    <dbReference type="NCBI Taxonomy" id="5007"/>
    <lineage>
        <taxon>Eukaryota</taxon>
        <taxon>Fungi</taxon>
        <taxon>Dikarya</taxon>
        <taxon>Ascomycota</taxon>
        <taxon>Saccharomycotina</taxon>
        <taxon>Pichiomycetes</taxon>
        <taxon>Pichiales</taxon>
        <taxon>Pichiaceae</taxon>
        <taxon>Brettanomyces</taxon>
    </lineage>
</organism>
<gene>
    <name evidence="7" type="primary">COX11</name>
    <name evidence="7" type="ORF">DEBR0S1_05732G</name>
</gene>
<proteinExistence type="inferred from homology"/>
<dbReference type="Proteomes" id="UP000478008">
    <property type="component" value="Unassembled WGS sequence"/>
</dbReference>